<evidence type="ECO:0000313" key="2">
    <source>
        <dbReference type="EMBL" id="KAK8067927.1"/>
    </source>
</evidence>
<evidence type="ECO:0000313" key="3">
    <source>
        <dbReference type="Proteomes" id="UP001446871"/>
    </source>
</evidence>
<evidence type="ECO:0000256" key="1">
    <source>
        <dbReference type="SAM" id="MobiDB-lite"/>
    </source>
</evidence>
<comment type="caution">
    <text evidence="2">The sequence shown here is derived from an EMBL/GenBank/DDBJ whole genome shotgun (WGS) entry which is preliminary data.</text>
</comment>
<sequence>MGEVDLPNMPDDPDQWQREENPTGAGQAKSVHTMVPGRGPDAQFSGRRAGRPISPIVSHFTITTLW</sequence>
<organism evidence="2 3">
    <name type="scientific">Apiospora saccharicola</name>
    <dbReference type="NCBI Taxonomy" id="335842"/>
    <lineage>
        <taxon>Eukaryota</taxon>
        <taxon>Fungi</taxon>
        <taxon>Dikarya</taxon>
        <taxon>Ascomycota</taxon>
        <taxon>Pezizomycotina</taxon>
        <taxon>Sordariomycetes</taxon>
        <taxon>Xylariomycetidae</taxon>
        <taxon>Amphisphaeriales</taxon>
        <taxon>Apiosporaceae</taxon>
        <taxon>Apiospora</taxon>
    </lineage>
</organism>
<dbReference type="Proteomes" id="UP001446871">
    <property type="component" value="Unassembled WGS sequence"/>
</dbReference>
<name>A0ABR1VAK5_9PEZI</name>
<accession>A0ABR1VAK5</accession>
<gene>
    <name evidence="2" type="ORF">PG996_007039</name>
</gene>
<reference evidence="2 3" key="1">
    <citation type="submission" date="2023-01" db="EMBL/GenBank/DDBJ databases">
        <title>Analysis of 21 Apiospora genomes using comparative genomics revels a genus with tremendous synthesis potential of carbohydrate active enzymes and secondary metabolites.</title>
        <authorList>
            <person name="Sorensen T."/>
        </authorList>
    </citation>
    <scope>NUCLEOTIDE SEQUENCE [LARGE SCALE GENOMIC DNA]</scope>
    <source>
        <strain evidence="2 3">CBS 83171</strain>
    </source>
</reference>
<feature type="region of interest" description="Disordered" evidence="1">
    <location>
        <begin position="1"/>
        <end position="51"/>
    </location>
</feature>
<dbReference type="EMBL" id="JAQQWM010000004">
    <property type="protein sequence ID" value="KAK8067927.1"/>
    <property type="molecule type" value="Genomic_DNA"/>
</dbReference>
<proteinExistence type="predicted"/>
<keyword evidence="3" id="KW-1185">Reference proteome</keyword>
<protein>
    <submittedName>
        <fullName evidence="2">Uncharacterized protein</fullName>
    </submittedName>
</protein>